<accession>A0ABR7G7A8</accession>
<dbReference type="InterPro" id="IPR002104">
    <property type="entry name" value="Integrase_catalytic"/>
</dbReference>
<organism evidence="12 13">
    <name type="scientific">Ruminococcus hominis</name>
    <dbReference type="NCBI Taxonomy" id="2763065"/>
    <lineage>
        <taxon>Bacteria</taxon>
        <taxon>Bacillati</taxon>
        <taxon>Bacillota</taxon>
        <taxon>Clostridia</taxon>
        <taxon>Eubacteriales</taxon>
        <taxon>Oscillospiraceae</taxon>
        <taxon>Ruminococcus</taxon>
    </lineage>
</organism>
<dbReference type="Proteomes" id="UP000631576">
    <property type="component" value="Unassembled WGS sequence"/>
</dbReference>
<sequence>MKESELENQNTPTFIENTAEKSYHEQTYIDNTLRLREILKTLPSFAKDYFRAIEPTTSAKTRISYAYDIRVFFRFLMENNPLYKNYSVDQFETSDLERLEPVDIEEYLEFLKVYKNDEEKQITNTENGLSRKMSALRSFYSYYFKHQMISKNPTLFVDMPKLHEKAIVRLDTDEIALLLDFVEHGDDKLSGQKKAYYEKTKNRDLAIITLLLGTGIRVSECVGLDIQDVDFKNNGVKVLRKGGNQMVVYFGKEVEYALKNYLYTTRKTVTPLPGNENALFLSTQRKRMGVQAVENMVKKYARQITPNKKITPHKLRSTYGTALYKETGDIYLVADVLGHKDVNTTKKHYAAIDEDRRRQAASAVKLREE</sequence>
<keyword evidence="13" id="KW-1185">Reference proteome</keyword>
<dbReference type="Pfam" id="PF00589">
    <property type="entry name" value="Phage_integrase"/>
    <property type="match status" value="1"/>
</dbReference>
<comment type="subcellular location">
    <subcellularLocation>
        <location evidence="1">Cytoplasm</location>
    </subcellularLocation>
</comment>
<gene>
    <name evidence="12" type="ORF">H8S40_07005</name>
</gene>
<evidence type="ECO:0000256" key="2">
    <source>
        <dbReference type="ARBA" id="ARBA00022490"/>
    </source>
</evidence>
<dbReference type="PROSITE" id="PS51900">
    <property type="entry name" value="CB"/>
    <property type="match status" value="1"/>
</dbReference>
<evidence type="ECO:0000256" key="4">
    <source>
        <dbReference type="ARBA" id="ARBA00022829"/>
    </source>
</evidence>
<reference evidence="12 13" key="1">
    <citation type="submission" date="2020-08" db="EMBL/GenBank/DDBJ databases">
        <title>Genome public.</title>
        <authorList>
            <person name="Liu C."/>
            <person name="Sun Q."/>
        </authorList>
    </citation>
    <scope>NUCLEOTIDE SEQUENCE [LARGE SCALE GENOMIC DNA]</scope>
    <source>
        <strain evidence="12 13">NSJ-13</strain>
    </source>
</reference>
<evidence type="ECO:0000259" key="11">
    <source>
        <dbReference type="PROSITE" id="PS51900"/>
    </source>
</evidence>
<evidence type="ECO:0000256" key="3">
    <source>
        <dbReference type="ARBA" id="ARBA00022618"/>
    </source>
</evidence>
<dbReference type="Gene3D" id="1.10.443.10">
    <property type="entry name" value="Intergrase catalytic core"/>
    <property type="match status" value="1"/>
</dbReference>
<keyword evidence="7" id="KW-0233">DNA recombination</keyword>
<evidence type="ECO:0000313" key="12">
    <source>
        <dbReference type="EMBL" id="MBC5683318.1"/>
    </source>
</evidence>
<evidence type="ECO:0000256" key="1">
    <source>
        <dbReference type="ARBA" id="ARBA00004496"/>
    </source>
</evidence>
<evidence type="ECO:0000256" key="7">
    <source>
        <dbReference type="ARBA" id="ARBA00023172"/>
    </source>
</evidence>
<comment type="caution">
    <text evidence="12">The sequence shown here is derived from an EMBL/GenBank/DDBJ whole genome shotgun (WGS) entry which is preliminary data.</text>
</comment>
<keyword evidence="5" id="KW-0229">DNA integration</keyword>
<dbReference type="InterPro" id="IPR044068">
    <property type="entry name" value="CB"/>
</dbReference>
<name>A0ABR7G7A8_9FIRM</name>
<dbReference type="InterPro" id="IPR010998">
    <property type="entry name" value="Integrase_recombinase_N"/>
</dbReference>
<feature type="domain" description="Tyr recombinase" evidence="10">
    <location>
        <begin position="165"/>
        <end position="362"/>
    </location>
</feature>
<keyword evidence="8" id="KW-0131">Cell cycle</keyword>
<feature type="domain" description="Core-binding (CB)" evidence="11">
    <location>
        <begin position="40"/>
        <end position="144"/>
    </location>
</feature>
<evidence type="ECO:0000259" key="10">
    <source>
        <dbReference type="PROSITE" id="PS51898"/>
    </source>
</evidence>
<keyword evidence="6 9" id="KW-0238">DNA-binding</keyword>
<dbReference type="RefSeq" id="WP_118737261.1">
    <property type="nucleotide sequence ID" value="NZ_JACOPE010000001.1"/>
</dbReference>
<dbReference type="PROSITE" id="PS51898">
    <property type="entry name" value="TYR_RECOMBINASE"/>
    <property type="match status" value="1"/>
</dbReference>
<dbReference type="EMBL" id="JACOPE010000001">
    <property type="protein sequence ID" value="MBC5683318.1"/>
    <property type="molecule type" value="Genomic_DNA"/>
</dbReference>
<keyword evidence="2" id="KW-0963">Cytoplasm</keyword>
<dbReference type="InterPro" id="IPR050090">
    <property type="entry name" value="Tyrosine_recombinase_XerCD"/>
</dbReference>
<evidence type="ECO:0000313" key="13">
    <source>
        <dbReference type="Proteomes" id="UP000631576"/>
    </source>
</evidence>
<keyword evidence="3" id="KW-0132">Cell division</keyword>
<protein>
    <submittedName>
        <fullName evidence="12">Tyrosine-type recombinase/integrase</fullName>
    </submittedName>
</protein>
<evidence type="ECO:0000256" key="8">
    <source>
        <dbReference type="ARBA" id="ARBA00023306"/>
    </source>
</evidence>
<dbReference type="PANTHER" id="PTHR30349:SF77">
    <property type="entry name" value="TYROSINE RECOMBINASE XERC"/>
    <property type="match status" value="1"/>
</dbReference>
<evidence type="ECO:0000256" key="6">
    <source>
        <dbReference type="ARBA" id="ARBA00023125"/>
    </source>
</evidence>
<dbReference type="InterPro" id="IPR013762">
    <property type="entry name" value="Integrase-like_cat_sf"/>
</dbReference>
<evidence type="ECO:0000256" key="9">
    <source>
        <dbReference type="PROSITE-ProRule" id="PRU01248"/>
    </source>
</evidence>
<keyword evidence="4" id="KW-0159">Chromosome partition</keyword>
<evidence type="ECO:0000256" key="5">
    <source>
        <dbReference type="ARBA" id="ARBA00022908"/>
    </source>
</evidence>
<dbReference type="PANTHER" id="PTHR30349">
    <property type="entry name" value="PHAGE INTEGRASE-RELATED"/>
    <property type="match status" value="1"/>
</dbReference>
<dbReference type="Gene3D" id="1.10.150.130">
    <property type="match status" value="1"/>
</dbReference>
<proteinExistence type="predicted"/>
<dbReference type="SUPFAM" id="SSF56349">
    <property type="entry name" value="DNA breaking-rejoining enzymes"/>
    <property type="match status" value="1"/>
</dbReference>
<dbReference type="InterPro" id="IPR011010">
    <property type="entry name" value="DNA_brk_join_enz"/>
</dbReference>